<evidence type="ECO:0000256" key="1">
    <source>
        <dbReference type="SAM" id="Phobius"/>
    </source>
</evidence>
<feature type="transmembrane region" description="Helical" evidence="1">
    <location>
        <begin position="22"/>
        <end position="49"/>
    </location>
</feature>
<proteinExistence type="predicted"/>
<reference evidence="3 4" key="1">
    <citation type="submission" date="2020-06" db="EMBL/GenBank/DDBJ databases">
        <title>Actinomadura xiongansis sp. nov., isolated from soil of Baiyangdian.</title>
        <authorList>
            <person name="Zhang X."/>
        </authorList>
    </citation>
    <scope>NUCLEOTIDE SEQUENCE [LARGE SCALE GENOMIC DNA]</scope>
    <source>
        <strain evidence="3 4">HBUM206468</strain>
    </source>
</reference>
<gene>
    <name evidence="3" type="ORF">HKK74_26785</name>
</gene>
<dbReference type="RefSeq" id="WP_187246116.1">
    <property type="nucleotide sequence ID" value="NZ_BAAAOK010000037.1"/>
</dbReference>
<keyword evidence="1" id="KW-0812">Transmembrane</keyword>
<dbReference type="InterPro" id="IPR054384">
    <property type="entry name" value="SecDF_P1_head"/>
</dbReference>
<evidence type="ECO:0000259" key="2">
    <source>
        <dbReference type="Pfam" id="PF22599"/>
    </source>
</evidence>
<sequence length="191" mass="20000">MQQYPPVYGPPPPQQPPRDRTALIVLLAVAAVFVLVVIAVVVVIVVRAGGGEETPQLRRPLGIQQVTEVTPGACTDGSGVPAFDGTECYRLAPGMTVTRVERIEAALSPNGGSGWHVQIDLVPADGTAFGSLTRQVAGEQSPRNQLALVVDGRVVSAPAVQEAITGGQVQISSNFSRQEAERLVRQMTGAG</sequence>
<evidence type="ECO:0000313" key="3">
    <source>
        <dbReference type="EMBL" id="MBC6469075.1"/>
    </source>
</evidence>
<organism evidence="3 4">
    <name type="scientific">Actinomadura alba</name>
    <dbReference type="NCBI Taxonomy" id="406431"/>
    <lineage>
        <taxon>Bacteria</taxon>
        <taxon>Bacillati</taxon>
        <taxon>Actinomycetota</taxon>
        <taxon>Actinomycetes</taxon>
        <taxon>Streptosporangiales</taxon>
        <taxon>Thermomonosporaceae</taxon>
        <taxon>Actinomadura</taxon>
    </lineage>
</organism>
<dbReference type="Pfam" id="PF22599">
    <property type="entry name" value="SecDF_P1_head"/>
    <property type="match status" value="1"/>
</dbReference>
<dbReference type="EMBL" id="JABVEC010000023">
    <property type="protein sequence ID" value="MBC6469075.1"/>
    <property type="molecule type" value="Genomic_DNA"/>
</dbReference>
<protein>
    <recommendedName>
        <fullName evidence="2">SecDF P1 head subdomain domain-containing protein</fullName>
    </recommendedName>
</protein>
<keyword evidence="1" id="KW-1133">Transmembrane helix</keyword>
<dbReference type="Proteomes" id="UP000805614">
    <property type="component" value="Unassembled WGS sequence"/>
</dbReference>
<comment type="caution">
    <text evidence="3">The sequence shown here is derived from an EMBL/GenBank/DDBJ whole genome shotgun (WGS) entry which is preliminary data.</text>
</comment>
<keyword evidence="1" id="KW-0472">Membrane</keyword>
<dbReference type="Gene3D" id="3.30.1360.200">
    <property type="match status" value="1"/>
</dbReference>
<keyword evidence="4" id="KW-1185">Reference proteome</keyword>
<accession>A0ABR7LX99</accession>
<feature type="domain" description="SecDF P1 head subdomain" evidence="2">
    <location>
        <begin position="95"/>
        <end position="187"/>
    </location>
</feature>
<name>A0ABR7LX99_9ACTN</name>
<evidence type="ECO:0000313" key="4">
    <source>
        <dbReference type="Proteomes" id="UP000805614"/>
    </source>
</evidence>